<gene>
    <name evidence="2" type="ORF">SAMN05421825_2671</name>
</gene>
<dbReference type="EMBL" id="FNBH01000003">
    <property type="protein sequence ID" value="SDG10167.1"/>
    <property type="molecule type" value="Genomic_DNA"/>
</dbReference>
<keyword evidence="1" id="KW-0472">Membrane</keyword>
<dbReference type="AlphaFoldDB" id="A0A1G7RHB3"/>
<dbReference type="Proteomes" id="UP000199203">
    <property type="component" value="Unassembled WGS sequence"/>
</dbReference>
<dbReference type="OrthoDB" id="671850at2"/>
<sequence>MKTLQNHVLIYDNDCPMCNIYSKGFIKSRMLDENGREAFSEISPEIKNMIDFHRSKNEIALINTKENKVIYGLESLLTIIGNSFPTFEKIARVKPLYWFFQRLYKFVSFNRKQIIPSAKDLTKDNCVPDFNLKYRLFYLGFVLMFSAYVLGFYNQRLFPDFKNNFGIEFFICCMQIVWQSTFMGIYLKNRIWDYLGNMMTVSLLGTLLLIPTLFFYFSQIFYFIYFGIVVFIMFLEHLRRCRILQFGIVPTISWMIFRLTFGVVLLYIVTNS</sequence>
<feature type="transmembrane region" description="Helical" evidence="1">
    <location>
        <begin position="248"/>
        <end position="269"/>
    </location>
</feature>
<dbReference type="GO" id="GO:0015035">
    <property type="term" value="F:protein-disulfide reductase activity"/>
    <property type="evidence" value="ECO:0007669"/>
    <property type="project" value="InterPro"/>
</dbReference>
<keyword evidence="1" id="KW-1133">Transmembrane helix</keyword>
<dbReference type="STRING" id="454006.SAMN05421825_2671"/>
<keyword evidence="3" id="KW-1185">Reference proteome</keyword>
<evidence type="ECO:0008006" key="4">
    <source>
        <dbReference type="Google" id="ProtNLM"/>
    </source>
</evidence>
<feature type="transmembrane region" description="Helical" evidence="1">
    <location>
        <begin position="194"/>
        <end position="214"/>
    </location>
</feature>
<feature type="transmembrane region" description="Helical" evidence="1">
    <location>
        <begin position="165"/>
        <end position="187"/>
    </location>
</feature>
<evidence type="ECO:0000313" key="2">
    <source>
        <dbReference type="EMBL" id="SDG10167.1"/>
    </source>
</evidence>
<evidence type="ECO:0000313" key="3">
    <source>
        <dbReference type="Proteomes" id="UP000199203"/>
    </source>
</evidence>
<feature type="transmembrane region" description="Helical" evidence="1">
    <location>
        <begin position="220"/>
        <end position="236"/>
    </location>
</feature>
<evidence type="ECO:0000256" key="1">
    <source>
        <dbReference type="SAM" id="Phobius"/>
    </source>
</evidence>
<dbReference type="RefSeq" id="WP_089873923.1">
    <property type="nucleotide sequence ID" value="NZ_FNBH01000003.1"/>
</dbReference>
<accession>A0A1G7RHB3</accession>
<reference evidence="3" key="1">
    <citation type="submission" date="2016-10" db="EMBL/GenBank/DDBJ databases">
        <authorList>
            <person name="Varghese N."/>
            <person name="Submissions S."/>
        </authorList>
    </citation>
    <scope>NUCLEOTIDE SEQUENCE [LARGE SCALE GENOMIC DNA]</scope>
    <source>
        <strain evidence="3">DSM 19684</strain>
    </source>
</reference>
<name>A0A1G7RHB3_9FLAO</name>
<keyword evidence="1" id="KW-0812">Transmembrane</keyword>
<feature type="transmembrane region" description="Helical" evidence="1">
    <location>
        <begin position="136"/>
        <end position="153"/>
    </location>
</feature>
<dbReference type="InterPro" id="IPR007263">
    <property type="entry name" value="DCC1-like"/>
</dbReference>
<proteinExistence type="predicted"/>
<organism evidence="2 3">
    <name type="scientific">Epilithonimonas hungarica</name>
    <dbReference type="NCBI Taxonomy" id="454006"/>
    <lineage>
        <taxon>Bacteria</taxon>
        <taxon>Pseudomonadati</taxon>
        <taxon>Bacteroidota</taxon>
        <taxon>Flavobacteriia</taxon>
        <taxon>Flavobacteriales</taxon>
        <taxon>Weeksellaceae</taxon>
        <taxon>Chryseobacterium group</taxon>
        <taxon>Epilithonimonas</taxon>
    </lineage>
</organism>
<dbReference type="Pfam" id="PF04134">
    <property type="entry name" value="DCC1-like"/>
    <property type="match status" value="1"/>
</dbReference>
<protein>
    <recommendedName>
        <fullName evidence="4">DUF393 domain-containing protein</fullName>
    </recommendedName>
</protein>